<feature type="compositionally biased region" description="Polar residues" evidence="1">
    <location>
        <begin position="55"/>
        <end position="75"/>
    </location>
</feature>
<feature type="region of interest" description="Disordered" evidence="1">
    <location>
        <begin position="299"/>
        <end position="322"/>
    </location>
</feature>
<proteinExistence type="predicted"/>
<feature type="region of interest" description="Disordered" evidence="1">
    <location>
        <begin position="344"/>
        <end position="365"/>
    </location>
</feature>
<accession>A0A9Q0AQW9</accession>
<feature type="compositionally biased region" description="Polar residues" evidence="1">
    <location>
        <begin position="379"/>
        <end position="391"/>
    </location>
</feature>
<sequence length="421" mass="46431">MSHYADDEDWTVILDKELRKRIQNRIAQRKHRIVPTSPSPQRSLFLLLTRAGQKLQQQTNTKGENTQSPSRNVSGSAPMAIAPGEATHMLTGDTHMLAGKQSFGDTSYTNVHEWRQQSTTGAENNLLPVFGSNWDTHVNYRQFEEGGCPSKTKTTDPHIEQNPINTIISRFKKPLSIPEQSPHCMSEHRYKTRDTVQSFDVDPASSQALSQFGLTSSKSANLEWPEQGRGDDGLMNTFDSLRLPKTISAHRKRASSVLDVDLGAPANDDLYECGLQKRHKIQSSPSVETLKIRNRPEYRLPGRSRTSSTGHIGSPTSKKTAGSDILREHGIDLLRLLEQASQATKRVTAQSSRGNSGPQCGNWPRTQANLLASYNAPAQDSIQSQNHQAQHGGSPMLAPKKQKTHVTKVVVIYSGGGGGMI</sequence>
<feature type="region of interest" description="Disordered" evidence="1">
    <location>
        <begin position="379"/>
        <end position="402"/>
    </location>
</feature>
<dbReference type="Proteomes" id="UP000829685">
    <property type="component" value="Unassembled WGS sequence"/>
</dbReference>
<keyword evidence="3" id="KW-1185">Reference proteome</keyword>
<evidence type="ECO:0000313" key="2">
    <source>
        <dbReference type="EMBL" id="KAI1871140.1"/>
    </source>
</evidence>
<evidence type="ECO:0000256" key="1">
    <source>
        <dbReference type="SAM" id="MobiDB-lite"/>
    </source>
</evidence>
<comment type="caution">
    <text evidence="2">The sequence shown here is derived from an EMBL/GenBank/DDBJ whole genome shotgun (WGS) entry which is preliminary data.</text>
</comment>
<reference evidence="2" key="1">
    <citation type="submission" date="2021-03" db="EMBL/GenBank/DDBJ databases">
        <title>Revisited historic fungal species revealed as producer of novel bioactive compounds through whole genome sequencing and comparative genomics.</title>
        <authorList>
            <person name="Vignolle G.A."/>
            <person name="Hochenegger N."/>
            <person name="Mach R.L."/>
            <person name="Mach-Aigner A.R."/>
            <person name="Javad Rahimi M."/>
            <person name="Salim K.A."/>
            <person name="Chan C.M."/>
            <person name="Lim L.B.L."/>
            <person name="Cai F."/>
            <person name="Druzhinina I.S."/>
            <person name="U'Ren J.M."/>
            <person name="Derntl C."/>
        </authorList>
    </citation>
    <scope>NUCLEOTIDE SEQUENCE</scope>
    <source>
        <strain evidence="2">TUCIM 5799</strain>
    </source>
</reference>
<evidence type="ECO:0000313" key="3">
    <source>
        <dbReference type="Proteomes" id="UP000829685"/>
    </source>
</evidence>
<dbReference type="EMBL" id="JAFIMR010000013">
    <property type="protein sequence ID" value="KAI1871140.1"/>
    <property type="molecule type" value="Genomic_DNA"/>
</dbReference>
<protein>
    <submittedName>
        <fullName evidence="2">Uncharacterized protein</fullName>
    </submittedName>
</protein>
<gene>
    <name evidence="2" type="ORF">JX265_006180</name>
</gene>
<dbReference type="AlphaFoldDB" id="A0A9Q0AQW9"/>
<name>A0A9Q0AQW9_9PEZI</name>
<feature type="compositionally biased region" description="Polar residues" evidence="1">
    <location>
        <begin position="304"/>
        <end position="320"/>
    </location>
</feature>
<feature type="region of interest" description="Disordered" evidence="1">
    <location>
        <begin position="55"/>
        <end position="76"/>
    </location>
</feature>
<organism evidence="2 3">
    <name type="scientific">Neoarthrinium moseri</name>
    <dbReference type="NCBI Taxonomy" id="1658444"/>
    <lineage>
        <taxon>Eukaryota</taxon>
        <taxon>Fungi</taxon>
        <taxon>Dikarya</taxon>
        <taxon>Ascomycota</taxon>
        <taxon>Pezizomycotina</taxon>
        <taxon>Sordariomycetes</taxon>
        <taxon>Xylariomycetidae</taxon>
        <taxon>Amphisphaeriales</taxon>
        <taxon>Apiosporaceae</taxon>
        <taxon>Neoarthrinium</taxon>
    </lineage>
</organism>